<dbReference type="EMBL" id="CP021330">
    <property type="protein sequence ID" value="AVX04950.1"/>
    <property type="molecule type" value="Genomic_DNA"/>
</dbReference>
<gene>
    <name evidence="2" type="ORF">MXMO3_02438</name>
</gene>
<dbReference type="STRING" id="1122213.GCA_000423365_00082"/>
<accession>A0A2R4MG19</accession>
<dbReference type="Proteomes" id="UP000258927">
    <property type="component" value="Chromosome"/>
</dbReference>
<organism evidence="2 3">
    <name type="scientific">Maritalea myrionectae</name>
    <dbReference type="NCBI Taxonomy" id="454601"/>
    <lineage>
        <taxon>Bacteria</taxon>
        <taxon>Pseudomonadati</taxon>
        <taxon>Pseudomonadota</taxon>
        <taxon>Alphaproteobacteria</taxon>
        <taxon>Hyphomicrobiales</taxon>
        <taxon>Devosiaceae</taxon>
        <taxon>Maritalea</taxon>
    </lineage>
</organism>
<evidence type="ECO:0000313" key="2">
    <source>
        <dbReference type="EMBL" id="AVX04950.1"/>
    </source>
</evidence>
<evidence type="ECO:0000313" key="3">
    <source>
        <dbReference type="Proteomes" id="UP000258927"/>
    </source>
</evidence>
<name>A0A2R4MG19_9HYPH</name>
<feature type="chain" id="PRO_5015361007" evidence="1">
    <location>
        <begin position="24"/>
        <end position="141"/>
    </location>
</feature>
<protein>
    <submittedName>
        <fullName evidence="2">Uncharacterized protein</fullName>
    </submittedName>
</protein>
<sequence>MKLPKSIILTLLFIFAQPLAASAQGVNTGPQKPMFNTKPSLGLTPENIPSVRRIGTDQIKFEYMYFAPNGCWSLAGHTLDVGRFVADLTFTVQIEGGMCTMAIKPLNMEVWFDAPKDLDRLRFEVKDQSGQVIESQELLIE</sequence>
<feature type="signal peptide" evidence="1">
    <location>
        <begin position="1"/>
        <end position="23"/>
    </location>
</feature>
<dbReference type="KEGG" id="mmyr:MXMO3_02438"/>
<evidence type="ECO:0000256" key="1">
    <source>
        <dbReference type="SAM" id="SignalP"/>
    </source>
</evidence>
<proteinExistence type="predicted"/>
<keyword evidence="1" id="KW-0732">Signal</keyword>
<reference evidence="2 3" key="1">
    <citation type="submission" date="2017-05" db="EMBL/GenBank/DDBJ databases">
        <title>Genome Analysis of Maritalea myrionectae HL2708#5.</title>
        <authorList>
            <consortium name="Cotde Inc.-PKNU"/>
            <person name="Jang D."/>
            <person name="Oh H.-M."/>
        </authorList>
    </citation>
    <scope>NUCLEOTIDE SEQUENCE [LARGE SCALE GENOMIC DNA]</scope>
    <source>
        <strain evidence="2 3">HL2708#5</strain>
    </source>
</reference>
<dbReference type="AlphaFoldDB" id="A0A2R4MG19"/>
<keyword evidence="3" id="KW-1185">Reference proteome</keyword>